<evidence type="ECO:0000313" key="4">
    <source>
        <dbReference type="Proteomes" id="UP000572528"/>
    </source>
</evidence>
<comment type="caution">
    <text evidence="3">The sequence shown here is derived from an EMBL/GenBank/DDBJ whole genome shotgun (WGS) entry which is preliminary data.</text>
</comment>
<proteinExistence type="predicted"/>
<sequence length="88" mass="9037">MPTVIYSPVPPAQPEPEAQAPDVTAPLVGQEQQAAAEPEPEPEPESGSAYYPNCAAARAAGAAPLYAGDPGYRSGLDRDNDGIACERG</sequence>
<evidence type="ECO:0000313" key="3">
    <source>
        <dbReference type="EMBL" id="NYS69945.1"/>
    </source>
</evidence>
<organism evidence="3 4">
    <name type="scientific">Actinomyces bowdenii</name>
    <dbReference type="NCBI Taxonomy" id="131109"/>
    <lineage>
        <taxon>Bacteria</taxon>
        <taxon>Bacillati</taxon>
        <taxon>Actinomycetota</taxon>
        <taxon>Actinomycetes</taxon>
        <taxon>Actinomycetales</taxon>
        <taxon>Actinomycetaceae</taxon>
        <taxon>Actinomyces</taxon>
    </lineage>
</organism>
<name>A0A853EM44_9ACTO</name>
<gene>
    <name evidence="3" type="ORF">HZZ05_10570</name>
</gene>
<reference evidence="3 4" key="1">
    <citation type="submission" date="2020-07" db="EMBL/GenBank/DDBJ databases">
        <title>MOT database genomes.</title>
        <authorList>
            <person name="Joseph S."/>
            <person name="Aduse-Opoku J."/>
            <person name="Hashim A."/>
            <person name="Wade W."/>
            <person name="Curtis M."/>
        </authorList>
    </citation>
    <scope>NUCLEOTIDE SEQUENCE [LARGE SCALE GENOMIC DNA]</scope>
    <source>
        <strain evidence="3 4">WMus004</strain>
    </source>
</reference>
<accession>A0A853EM44</accession>
<evidence type="ECO:0000256" key="1">
    <source>
        <dbReference type="SAM" id="MobiDB-lite"/>
    </source>
</evidence>
<feature type="domain" description="Excalibur calcium-binding" evidence="2">
    <location>
        <begin position="50"/>
        <end position="86"/>
    </location>
</feature>
<protein>
    <submittedName>
        <fullName evidence="3">Excalibur calcium-binding domain-containing protein</fullName>
    </submittedName>
</protein>
<dbReference type="AlphaFoldDB" id="A0A853EM44"/>
<dbReference type="InterPro" id="IPR008613">
    <property type="entry name" value="Excalibur_Ca-bd_domain"/>
</dbReference>
<evidence type="ECO:0000259" key="2">
    <source>
        <dbReference type="SMART" id="SM00894"/>
    </source>
</evidence>
<dbReference type="SMART" id="SM00894">
    <property type="entry name" value="Excalibur"/>
    <property type="match status" value="1"/>
</dbReference>
<dbReference type="EMBL" id="JACBXV010000173">
    <property type="protein sequence ID" value="NYS69945.1"/>
    <property type="molecule type" value="Genomic_DNA"/>
</dbReference>
<feature type="region of interest" description="Disordered" evidence="1">
    <location>
        <begin position="1"/>
        <end position="51"/>
    </location>
</feature>
<feature type="compositionally biased region" description="Basic and acidic residues" evidence="1">
    <location>
        <begin position="75"/>
        <end position="88"/>
    </location>
</feature>
<feature type="region of interest" description="Disordered" evidence="1">
    <location>
        <begin position="67"/>
        <end position="88"/>
    </location>
</feature>
<dbReference type="Pfam" id="PF05901">
    <property type="entry name" value="Excalibur"/>
    <property type="match status" value="1"/>
</dbReference>
<dbReference type="Proteomes" id="UP000572528">
    <property type="component" value="Unassembled WGS sequence"/>
</dbReference>